<dbReference type="GO" id="GO:0050661">
    <property type="term" value="F:NADP binding"/>
    <property type="evidence" value="ECO:0007669"/>
    <property type="project" value="InterPro"/>
</dbReference>
<dbReference type="PRINTS" id="PR00370">
    <property type="entry name" value="FMOXYGENASE"/>
</dbReference>
<dbReference type="EMBL" id="RKQZ01000001">
    <property type="protein sequence ID" value="RPF21387.1"/>
    <property type="molecule type" value="Genomic_DNA"/>
</dbReference>
<protein>
    <submittedName>
        <fullName evidence="7">Cation diffusion facilitator CzcD-associated flavoprotein CzcO</fullName>
    </submittedName>
</protein>
<dbReference type="Pfam" id="PF00743">
    <property type="entry name" value="FMO-like"/>
    <property type="match status" value="1"/>
</dbReference>
<dbReference type="OrthoDB" id="9808049at2"/>
<dbReference type="AlphaFoldDB" id="A0A3N4YMP9"/>
<dbReference type="InterPro" id="IPR036188">
    <property type="entry name" value="FAD/NAD-bd_sf"/>
</dbReference>
<evidence type="ECO:0000256" key="3">
    <source>
        <dbReference type="ARBA" id="ARBA00022630"/>
    </source>
</evidence>
<dbReference type="GO" id="GO:0050660">
    <property type="term" value="F:flavin adenine dinucleotide binding"/>
    <property type="evidence" value="ECO:0007669"/>
    <property type="project" value="InterPro"/>
</dbReference>
<accession>A0A3N4YMP9</accession>
<comment type="similarity">
    <text evidence="1">Belongs to the FMO family.</text>
</comment>
<dbReference type="GO" id="GO:0004499">
    <property type="term" value="F:N,N-dimethylaniline monooxygenase activity"/>
    <property type="evidence" value="ECO:0007669"/>
    <property type="project" value="InterPro"/>
</dbReference>
<dbReference type="InterPro" id="IPR000960">
    <property type="entry name" value="Flavin_mOase"/>
</dbReference>
<keyword evidence="8" id="KW-1185">Reference proteome</keyword>
<proteinExistence type="inferred from homology"/>
<evidence type="ECO:0000256" key="2">
    <source>
        <dbReference type="ARBA" id="ARBA00010139"/>
    </source>
</evidence>
<keyword evidence="3" id="KW-0285">Flavoprotein</keyword>
<comment type="caution">
    <text evidence="7">The sequence shown here is derived from an EMBL/GenBank/DDBJ whole genome shotgun (WGS) entry which is preliminary data.</text>
</comment>
<dbReference type="InterPro" id="IPR020946">
    <property type="entry name" value="Flavin_mOase-like"/>
</dbReference>
<evidence type="ECO:0000313" key="8">
    <source>
        <dbReference type="Proteomes" id="UP000280501"/>
    </source>
</evidence>
<organism evidence="7 8">
    <name type="scientific">Myceligenerans xiligouense</name>
    <dbReference type="NCBI Taxonomy" id="253184"/>
    <lineage>
        <taxon>Bacteria</taxon>
        <taxon>Bacillati</taxon>
        <taxon>Actinomycetota</taxon>
        <taxon>Actinomycetes</taxon>
        <taxon>Micrococcales</taxon>
        <taxon>Promicromonosporaceae</taxon>
        <taxon>Myceligenerans</taxon>
    </lineage>
</organism>
<evidence type="ECO:0000313" key="7">
    <source>
        <dbReference type="EMBL" id="RPF21387.1"/>
    </source>
</evidence>
<dbReference type="PIRSF" id="PIRSF000332">
    <property type="entry name" value="FMO"/>
    <property type="match status" value="1"/>
</dbReference>
<dbReference type="SUPFAM" id="SSF51905">
    <property type="entry name" value="FAD/NAD(P)-binding domain"/>
    <property type="match status" value="2"/>
</dbReference>
<keyword evidence="4" id="KW-0274">FAD</keyword>
<name>A0A3N4YMP9_9MICO</name>
<dbReference type="InterPro" id="IPR050346">
    <property type="entry name" value="FMO-like"/>
</dbReference>
<evidence type="ECO:0000256" key="6">
    <source>
        <dbReference type="ARBA" id="ARBA00023002"/>
    </source>
</evidence>
<evidence type="ECO:0000256" key="5">
    <source>
        <dbReference type="ARBA" id="ARBA00022857"/>
    </source>
</evidence>
<reference evidence="7 8" key="1">
    <citation type="submission" date="2018-11" db="EMBL/GenBank/DDBJ databases">
        <title>Sequencing the genomes of 1000 actinobacteria strains.</title>
        <authorList>
            <person name="Klenk H.-P."/>
        </authorList>
    </citation>
    <scope>NUCLEOTIDE SEQUENCE [LARGE SCALE GENOMIC DNA]</scope>
    <source>
        <strain evidence="7 8">DSM 15700</strain>
    </source>
</reference>
<dbReference type="RefSeq" id="WP_123814429.1">
    <property type="nucleotide sequence ID" value="NZ_RKQZ01000001.1"/>
</dbReference>
<evidence type="ECO:0000256" key="4">
    <source>
        <dbReference type="ARBA" id="ARBA00022827"/>
    </source>
</evidence>
<evidence type="ECO:0000256" key="1">
    <source>
        <dbReference type="ARBA" id="ARBA00009183"/>
    </source>
</evidence>
<keyword evidence="5" id="KW-0521">NADP</keyword>
<dbReference type="Proteomes" id="UP000280501">
    <property type="component" value="Unassembled WGS sequence"/>
</dbReference>
<comment type="similarity">
    <text evidence="2">Belongs to the FAD-binding monooxygenase family.</text>
</comment>
<dbReference type="Gene3D" id="3.50.50.60">
    <property type="entry name" value="FAD/NAD(P)-binding domain"/>
    <property type="match status" value="1"/>
</dbReference>
<gene>
    <name evidence="7" type="ORF">EDD34_2014</name>
</gene>
<sequence length="495" mass="55337">MRVAVVGAGFAGLAVLKILRELGHEVVVFEKAPDVGGVWSSTRRYSGLTTQNNKDTYTFSDHPMPREYPEWPSGAQVQAYLESYVRKFGLRSGLRLSTEVVRAELTDAEDAWLVTVRPAGGPLRAPERFDHLVVANGIFSDPVLPQYEGYSELVRHGGRLLAPSQLNDISDGAGKHVLVIGYGKSACDIATSLGPVAASTRVIARQLLWKMPKKIGNLLNFKYLLLTRLGEGLFRYLTPVGIENFLHGRGHFVTRAMVGSIAAITTRQLRLRKLGLLPHGEFTDIARHTVSLVSDQFFEQVADGRIIVHRDTTIQRFVVRDGRPYAKLSDGRAVPADLVVCGTGWHQRVPFLDEKIQRRLHDDEGNFHLWRQILPHDVPRLTFNGYNSSYFSPLSAEAGALWIGAHLAGEVELPPLEERRELVETRLRWTEKRTQGRHARGTCVIPFSMHNVDETLDDIDLNVSRGVKVKQWLLPIDPSEYRGAVDRLKARLAGV</sequence>
<dbReference type="PANTHER" id="PTHR23023">
    <property type="entry name" value="DIMETHYLANILINE MONOOXYGENASE"/>
    <property type="match status" value="1"/>
</dbReference>
<keyword evidence="6" id="KW-0560">Oxidoreductase</keyword>